<name>A1B0M9_PARDP</name>
<protein>
    <recommendedName>
        <fullName evidence="3">Helix-turn-helix domain-containing protein</fullName>
    </recommendedName>
</protein>
<dbReference type="EnsemblBacteria" id="ABL69073">
    <property type="protein sequence ID" value="ABL69073"/>
    <property type="gene ID" value="Pden_0962"/>
</dbReference>
<evidence type="ECO:0000313" key="1">
    <source>
        <dbReference type="EMBL" id="ABL69073.1"/>
    </source>
</evidence>
<keyword evidence="2" id="KW-1185">Reference proteome</keyword>
<evidence type="ECO:0000313" key="2">
    <source>
        <dbReference type="Proteomes" id="UP000000361"/>
    </source>
</evidence>
<organism evidence="1 2">
    <name type="scientific">Paracoccus denitrificans (strain Pd 1222)</name>
    <dbReference type="NCBI Taxonomy" id="318586"/>
    <lineage>
        <taxon>Bacteria</taxon>
        <taxon>Pseudomonadati</taxon>
        <taxon>Pseudomonadota</taxon>
        <taxon>Alphaproteobacteria</taxon>
        <taxon>Rhodobacterales</taxon>
        <taxon>Paracoccaceae</taxon>
        <taxon>Paracoccus</taxon>
    </lineage>
</organism>
<proteinExistence type="predicted"/>
<dbReference type="HOGENOM" id="CLU_186929_0_0_5"/>
<dbReference type="STRING" id="318586.Pden_0962"/>
<evidence type="ECO:0008006" key="3">
    <source>
        <dbReference type="Google" id="ProtNLM"/>
    </source>
</evidence>
<dbReference type="eggNOG" id="ENOG50331AZ">
    <property type="taxonomic scope" value="Bacteria"/>
</dbReference>
<dbReference type="KEGG" id="pde:Pden_0962"/>
<dbReference type="EMBL" id="CP000489">
    <property type="protein sequence ID" value="ABL69073.1"/>
    <property type="molecule type" value="Genomic_DNA"/>
</dbReference>
<sequence length="77" mass="8386">MMGKHEPAFAPRLLPAPEAAHYLGISETTLRGLGLPRRMLGGKRLYDRLTLDEYASGLPVDGENGNEATECDRAFGL</sequence>
<gene>
    <name evidence="1" type="ordered locus">Pden_0962</name>
</gene>
<reference evidence="2" key="1">
    <citation type="submission" date="2006-12" db="EMBL/GenBank/DDBJ databases">
        <title>Complete sequence of chromosome 1 of Paracoccus denitrificans PD1222.</title>
        <authorList>
            <person name="Copeland A."/>
            <person name="Lucas S."/>
            <person name="Lapidus A."/>
            <person name="Barry K."/>
            <person name="Detter J.C."/>
            <person name="Glavina del Rio T."/>
            <person name="Hammon N."/>
            <person name="Israni S."/>
            <person name="Dalin E."/>
            <person name="Tice H."/>
            <person name="Pitluck S."/>
            <person name="Munk A.C."/>
            <person name="Brettin T."/>
            <person name="Bruce D."/>
            <person name="Han C."/>
            <person name="Tapia R."/>
            <person name="Gilna P."/>
            <person name="Schmutz J."/>
            <person name="Larimer F."/>
            <person name="Land M."/>
            <person name="Hauser L."/>
            <person name="Kyrpides N."/>
            <person name="Lykidis A."/>
            <person name="Spiro S."/>
            <person name="Richardson D.J."/>
            <person name="Moir J.W.B."/>
            <person name="Ferguson S.J."/>
            <person name="van Spanning R.J.M."/>
            <person name="Richardson P."/>
        </authorList>
    </citation>
    <scope>NUCLEOTIDE SEQUENCE [LARGE SCALE GENOMIC DNA]</scope>
    <source>
        <strain evidence="2">Pd 1222</strain>
    </source>
</reference>
<dbReference type="AlphaFoldDB" id="A1B0M9"/>
<dbReference type="Proteomes" id="UP000000361">
    <property type="component" value="Chromosome 1"/>
</dbReference>
<accession>A1B0M9</accession>